<dbReference type="OrthoDB" id="572977at2"/>
<dbReference type="EMBL" id="CP021983">
    <property type="protein sequence ID" value="ASC72461.1"/>
    <property type="molecule type" value="Genomic_DNA"/>
</dbReference>
<protein>
    <submittedName>
        <fullName evidence="2">Uncharacterized protein</fullName>
    </submittedName>
</protein>
<dbReference type="AlphaFoldDB" id="A0A1Z3HQ77"/>
<keyword evidence="3" id="KW-1185">Reference proteome</keyword>
<feature type="region of interest" description="Disordered" evidence="1">
    <location>
        <begin position="99"/>
        <end position="121"/>
    </location>
</feature>
<proteinExistence type="predicted"/>
<accession>A0A1Z3HQ77</accession>
<evidence type="ECO:0000313" key="3">
    <source>
        <dbReference type="Proteomes" id="UP000191901"/>
    </source>
</evidence>
<sequence>MGRYTIDLPIYGRVNYQEMIRQAESLVGQTISSEFRKDPALTDIEVVVLGERNGEIVPILAATVSRTQWQETPQVSAWTEYYGASHALLQRHEEGQEGAAVASVRSAAGRGRNLSSSEQAQVDRALDEGRLTGDVAQAYLPDLD</sequence>
<feature type="compositionally biased region" description="Low complexity" evidence="1">
    <location>
        <begin position="99"/>
        <end position="112"/>
    </location>
</feature>
<reference evidence="2 3" key="1">
    <citation type="journal article" date="2016" name="Biochim. Biophys. Acta">
        <title>Characterization of red-shifted phycobilisomes isolated from the chlorophyll f-containing cyanobacterium Halomicronema hongdechloris.</title>
        <authorList>
            <person name="Li Y."/>
            <person name="Lin Y."/>
            <person name="Garvey C.J."/>
            <person name="Birch D."/>
            <person name="Corkery R.W."/>
            <person name="Loughlin P.C."/>
            <person name="Scheer H."/>
            <person name="Willows R.D."/>
            <person name="Chen M."/>
        </authorList>
    </citation>
    <scope>NUCLEOTIDE SEQUENCE [LARGE SCALE GENOMIC DNA]</scope>
    <source>
        <strain evidence="2 3">C2206</strain>
    </source>
</reference>
<evidence type="ECO:0000256" key="1">
    <source>
        <dbReference type="SAM" id="MobiDB-lite"/>
    </source>
</evidence>
<organism evidence="2 3">
    <name type="scientific">Halomicronema hongdechloris C2206</name>
    <dbReference type="NCBI Taxonomy" id="1641165"/>
    <lineage>
        <taxon>Bacteria</taxon>
        <taxon>Bacillati</taxon>
        <taxon>Cyanobacteriota</taxon>
        <taxon>Cyanophyceae</taxon>
        <taxon>Nodosilineales</taxon>
        <taxon>Nodosilineaceae</taxon>
        <taxon>Halomicronema</taxon>
    </lineage>
</organism>
<name>A0A1Z3HQ77_9CYAN</name>
<dbReference type="RefSeq" id="WP_088430416.1">
    <property type="nucleotide sequence ID" value="NZ_CP021983.2"/>
</dbReference>
<evidence type="ECO:0000313" key="2">
    <source>
        <dbReference type="EMBL" id="ASC72461.1"/>
    </source>
</evidence>
<dbReference type="Proteomes" id="UP000191901">
    <property type="component" value="Chromosome"/>
</dbReference>
<dbReference type="KEGG" id="hhg:XM38_034180"/>
<gene>
    <name evidence="2" type="ORF">XM38_034180</name>
</gene>